<dbReference type="OrthoDB" id="10262656at2759"/>
<dbReference type="Proteomes" id="UP000324897">
    <property type="component" value="Unassembled WGS sequence"/>
</dbReference>
<keyword evidence="3" id="KW-1185">Reference proteome</keyword>
<comment type="caution">
    <text evidence="2">The sequence shown here is derived from an EMBL/GenBank/DDBJ whole genome shotgun (WGS) entry which is preliminary data.</text>
</comment>
<name>A0A5J9SLA4_9POAL</name>
<feature type="transmembrane region" description="Helical" evidence="1">
    <location>
        <begin position="48"/>
        <end position="67"/>
    </location>
</feature>
<evidence type="ECO:0000313" key="3">
    <source>
        <dbReference type="Proteomes" id="UP000324897"/>
    </source>
</evidence>
<organism evidence="2 3">
    <name type="scientific">Eragrostis curvula</name>
    <name type="common">weeping love grass</name>
    <dbReference type="NCBI Taxonomy" id="38414"/>
    <lineage>
        <taxon>Eukaryota</taxon>
        <taxon>Viridiplantae</taxon>
        <taxon>Streptophyta</taxon>
        <taxon>Embryophyta</taxon>
        <taxon>Tracheophyta</taxon>
        <taxon>Spermatophyta</taxon>
        <taxon>Magnoliopsida</taxon>
        <taxon>Liliopsida</taxon>
        <taxon>Poales</taxon>
        <taxon>Poaceae</taxon>
        <taxon>PACMAD clade</taxon>
        <taxon>Chloridoideae</taxon>
        <taxon>Eragrostideae</taxon>
        <taxon>Eragrostidinae</taxon>
        <taxon>Eragrostis</taxon>
    </lineage>
</organism>
<proteinExistence type="predicted"/>
<reference evidence="2 3" key="1">
    <citation type="journal article" date="2019" name="Sci. Rep.">
        <title>A high-quality genome of Eragrostis curvula grass provides insights into Poaceae evolution and supports new strategies to enhance forage quality.</title>
        <authorList>
            <person name="Carballo J."/>
            <person name="Santos B.A.C.M."/>
            <person name="Zappacosta D."/>
            <person name="Garbus I."/>
            <person name="Selva J.P."/>
            <person name="Gallo C.A."/>
            <person name="Diaz A."/>
            <person name="Albertini E."/>
            <person name="Caccamo M."/>
            <person name="Echenique V."/>
        </authorList>
    </citation>
    <scope>NUCLEOTIDE SEQUENCE [LARGE SCALE GENOMIC DNA]</scope>
    <source>
        <strain evidence="3">cv. Victoria</strain>
        <tissue evidence="2">Leaf</tissue>
    </source>
</reference>
<dbReference type="EMBL" id="RWGY01000680">
    <property type="protein sequence ID" value="TVT99769.1"/>
    <property type="molecule type" value="Genomic_DNA"/>
</dbReference>
<feature type="non-terminal residue" evidence="2">
    <location>
        <position position="1"/>
    </location>
</feature>
<gene>
    <name evidence="2" type="ORF">EJB05_54851</name>
</gene>
<protein>
    <submittedName>
        <fullName evidence="2">Uncharacterized protein</fullName>
    </submittedName>
</protein>
<dbReference type="AlphaFoldDB" id="A0A5J9SLA4"/>
<evidence type="ECO:0000313" key="2">
    <source>
        <dbReference type="EMBL" id="TVT99769.1"/>
    </source>
</evidence>
<accession>A0A5J9SLA4</accession>
<evidence type="ECO:0000256" key="1">
    <source>
        <dbReference type="SAM" id="Phobius"/>
    </source>
</evidence>
<keyword evidence="1" id="KW-0472">Membrane</keyword>
<dbReference type="Gramene" id="TVT99769">
    <property type="protein sequence ID" value="TVT99769"/>
    <property type="gene ID" value="EJB05_54851"/>
</dbReference>
<sequence length="70" mass="7385">MEEGAEPSSSAPLLETKGGGVVYFEGCPGCAVDRRKAANPGIPYGNFLYVWVVTLCTEFYLALVIGGEPS</sequence>
<keyword evidence="1" id="KW-1133">Transmembrane helix</keyword>
<keyword evidence="1" id="KW-0812">Transmembrane</keyword>